<reference evidence="4" key="1">
    <citation type="journal article" date="2014" name="Int. J. Syst. Evol. Microbiol.">
        <title>Complete genome of a new Firmicutes species belonging to the dominant human colonic microbiota ('Ruminococcus bicirculans') reveals two chromosomes and a selective capacity to utilize plant glucans.</title>
        <authorList>
            <consortium name="NISC Comparative Sequencing Program"/>
            <person name="Wegmann U."/>
            <person name="Louis P."/>
            <person name="Goesmann A."/>
            <person name="Henrissat B."/>
            <person name="Duncan S.H."/>
            <person name="Flint H.J."/>
        </authorList>
    </citation>
    <scope>NUCLEOTIDE SEQUENCE</scope>
    <source>
        <strain evidence="4">CGMCC 1.15644</strain>
    </source>
</reference>
<keyword evidence="2" id="KW-0812">Transmembrane</keyword>
<reference evidence="4" key="4">
    <citation type="submission" date="2024-05" db="EMBL/GenBank/DDBJ databases">
        <authorList>
            <person name="Sun Q."/>
            <person name="Zhou Y."/>
        </authorList>
    </citation>
    <scope>NUCLEOTIDE SEQUENCE</scope>
    <source>
        <strain evidence="4">CGMCC 1.15644</strain>
    </source>
</reference>
<name>A0A4R2HJ82_9SPHI</name>
<feature type="chain" id="PRO_5020846340" description="tRNA (Guanine-N1)-methyltransferase" evidence="3">
    <location>
        <begin position="38"/>
        <end position="218"/>
    </location>
</feature>
<feature type="coiled-coil region" evidence="1">
    <location>
        <begin position="80"/>
        <end position="114"/>
    </location>
</feature>
<evidence type="ECO:0000256" key="1">
    <source>
        <dbReference type="SAM" id="Coils"/>
    </source>
</evidence>
<sequence length="218" mass="24833">MYKNVVLHFNTYNITMRKLKPTLLFLVAMLFVNIAFGQAKQDTSKNTDPSLNGQYNFMLKKSKSLYGAKLINPSRLSALWKSVNDTLRKERKQLQEAKKEIKAQSDNIASLKGEVTGKESSLANATASVNEIKFLGIAFNKGTYNTIVWAIIIILGAGLAIVIFQSGKYRKEATYRTQLYQEVADEFQTHKVKAKDKEMKLARELQDERNKWDDSRGR</sequence>
<feature type="transmembrane region" description="Helical" evidence="2">
    <location>
        <begin position="147"/>
        <end position="164"/>
    </location>
</feature>
<evidence type="ECO:0000313" key="5">
    <source>
        <dbReference type="EMBL" id="TCO29019.1"/>
    </source>
</evidence>
<feature type="signal peptide" evidence="3">
    <location>
        <begin position="1"/>
        <end position="37"/>
    </location>
</feature>
<keyword evidence="2" id="KW-1133">Transmembrane helix</keyword>
<proteinExistence type="predicted"/>
<accession>A0A4R2HJ82</accession>
<keyword evidence="7" id="KW-1185">Reference proteome</keyword>
<evidence type="ECO:0000256" key="2">
    <source>
        <dbReference type="SAM" id="Phobius"/>
    </source>
</evidence>
<evidence type="ECO:0000313" key="7">
    <source>
        <dbReference type="Proteomes" id="UP000622648"/>
    </source>
</evidence>
<keyword evidence="1" id="KW-0175">Coiled coil</keyword>
<organism evidence="5 6">
    <name type="scientific">Pedobacter psychrotolerans</name>
    <dbReference type="NCBI Taxonomy" id="1843235"/>
    <lineage>
        <taxon>Bacteria</taxon>
        <taxon>Pseudomonadati</taxon>
        <taxon>Bacteroidota</taxon>
        <taxon>Sphingobacteriia</taxon>
        <taxon>Sphingobacteriales</taxon>
        <taxon>Sphingobacteriaceae</taxon>
        <taxon>Pedobacter</taxon>
    </lineage>
</organism>
<reference evidence="5 6" key="3">
    <citation type="submission" date="2019-03" db="EMBL/GenBank/DDBJ databases">
        <title>Genomic Encyclopedia of Type Strains, Phase IV (KMG-IV): sequencing the most valuable type-strain genomes for metagenomic binning, comparative biology and taxonomic classification.</title>
        <authorList>
            <person name="Goeker M."/>
        </authorList>
    </citation>
    <scope>NUCLEOTIDE SEQUENCE [LARGE SCALE GENOMIC DNA]</scope>
    <source>
        <strain evidence="5 6">DSM 103236</strain>
    </source>
</reference>
<dbReference type="Proteomes" id="UP000622648">
    <property type="component" value="Unassembled WGS sequence"/>
</dbReference>
<evidence type="ECO:0000256" key="3">
    <source>
        <dbReference type="SAM" id="SignalP"/>
    </source>
</evidence>
<gene>
    <name evidence="5" type="ORF">EV200_102438</name>
    <name evidence="4" type="ORF">GCM10011413_19850</name>
</gene>
<dbReference type="AlphaFoldDB" id="A0A4R2HJ82"/>
<keyword evidence="2" id="KW-0472">Membrane</keyword>
<keyword evidence="3" id="KW-0732">Signal</keyword>
<evidence type="ECO:0008006" key="8">
    <source>
        <dbReference type="Google" id="ProtNLM"/>
    </source>
</evidence>
<dbReference type="EMBL" id="SLWO01000002">
    <property type="protein sequence ID" value="TCO29019.1"/>
    <property type="molecule type" value="Genomic_DNA"/>
</dbReference>
<protein>
    <recommendedName>
        <fullName evidence="8">tRNA (Guanine-N1)-methyltransferase</fullName>
    </recommendedName>
</protein>
<evidence type="ECO:0000313" key="4">
    <source>
        <dbReference type="EMBL" id="GGE53499.1"/>
    </source>
</evidence>
<evidence type="ECO:0000313" key="6">
    <source>
        <dbReference type="Proteomes" id="UP000295684"/>
    </source>
</evidence>
<reference evidence="7" key="2">
    <citation type="journal article" date="2019" name="Int. J. Syst. Evol. Microbiol.">
        <title>The Global Catalogue of Microorganisms (GCM) 10K type strain sequencing project: providing services to taxonomists for standard genome sequencing and annotation.</title>
        <authorList>
            <consortium name="The Broad Institute Genomics Platform"/>
            <consortium name="The Broad Institute Genome Sequencing Center for Infectious Disease"/>
            <person name="Wu L."/>
            <person name="Ma J."/>
        </authorList>
    </citation>
    <scope>NUCLEOTIDE SEQUENCE [LARGE SCALE GENOMIC DNA]</scope>
    <source>
        <strain evidence="7">CGMCC 1.15644</strain>
    </source>
</reference>
<dbReference type="EMBL" id="BMJO01000003">
    <property type="protein sequence ID" value="GGE53499.1"/>
    <property type="molecule type" value="Genomic_DNA"/>
</dbReference>
<dbReference type="Proteomes" id="UP000295684">
    <property type="component" value="Unassembled WGS sequence"/>
</dbReference>
<comment type="caution">
    <text evidence="5">The sequence shown here is derived from an EMBL/GenBank/DDBJ whole genome shotgun (WGS) entry which is preliminary data.</text>
</comment>